<feature type="region of interest" description="Disordered" evidence="1">
    <location>
        <begin position="58"/>
        <end position="80"/>
    </location>
</feature>
<protein>
    <submittedName>
        <fullName evidence="2">Uncharacterized protein</fullName>
    </submittedName>
</protein>
<dbReference type="Proteomes" id="UP001333110">
    <property type="component" value="Unassembled WGS sequence"/>
</dbReference>
<organism evidence="2 3">
    <name type="scientific">Mycteria americana</name>
    <name type="common">Wood stork</name>
    <dbReference type="NCBI Taxonomy" id="33587"/>
    <lineage>
        <taxon>Eukaryota</taxon>
        <taxon>Metazoa</taxon>
        <taxon>Chordata</taxon>
        <taxon>Craniata</taxon>
        <taxon>Vertebrata</taxon>
        <taxon>Euteleostomi</taxon>
        <taxon>Archelosauria</taxon>
        <taxon>Archosauria</taxon>
        <taxon>Dinosauria</taxon>
        <taxon>Saurischia</taxon>
        <taxon>Theropoda</taxon>
        <taxon>Coelurosauria</taxon>
        <taxon>Aves</taxon>
        <taxon>Neognathae</taxon>
        <taxon>Neoaves</taxon>
        <taxon>Aequornithes</taxon>
        <taxon>Ciconiiformes</taxon>
        <taxon>Ciconiidae</taxon>
        <taxon>Mycteria</taxon>
    </lineage>
</organism>
<sequence>MATDEVTGGARKATKSKLFEFLVHGVIYSTITELQEPGLHTAFNMLLMNMLKSMSPSKTLHRPGMPSGARMPHQGAPMGPPGPPYVGSPSVRPGMPQTVMETTRKRTAPQQVQQQQVQQQVQQQQQATQNRTRRVVANRLHSTGETVTSRVLQGSVLAAVQFSIFINDLEEAVECVLIKIADDTKSRGEAGTSGKALVDSELSMSKICALAAKMTNSILGCMNRSTAKRLRDLITPAQYSSVLSFETSNSRKTLANWTGSPLEVGQRAGSAHEERLKELALFCVEQGWL</sequence>
<keyword evidence="3" id="KW-1185">Reference proteome</keyword>
<evidence type="ECO:0000256" key="1">
    <source>
        <dbReference type="SAM" id="MobiDB-lite"/>
    </source>
</evidence>
<name>A0AAN7P2U4_MYCAM</name>
<proteinExistence type="predicted"/>
<comment type="caution">
    <text evidence="2">The sequence shown here is derived from an EMBL/GenBank/DDBJ whole genome shotgun (WGS) entry which is preliminary data.</text>
</comment>
<evidence type="ECO:0000313" key="3">
    <source>
        <dbReference type="Proteomes" id="UP001333110"/>
    </source>
</evidence>
<evidence type="ECO:0000313" key="2">
    <source>
        <dbReference type="EMBL" id="KAK4825655.1"/>
    </source>
</evidence>
<gene>
    <name evidence="2" type="ORF">QYF61_001478</name>
</gene>
<accession>A0AAN7P2U4</accession>
<dbReference type="AlphaFoldDB" id="A0AAN7P2U4"/>
<dbReference type="EMBL" id="JAUNZN010000002">
    <property type="protein sequence ID" value="KAK4825655.1"/>
    <property type="molecule type" value="Genomic_DNA"/>
</dbReference>
<dbReference type="PANTHER" id="PTHR33332">
    <property type="entry name" value="REVERSE TRANSCRIPTASE DOMAIN-CONTAINING PROTEIN"/>
    <property type="match status" value="1"/>
</dbReference>
<reference evidence="2 3" key="1">
    <citation type="journal article" date="2023" name="J. Hered.">
        <title>Chromosome-level genome of the wood stork (Mycteria americana) provides insight into avian chromosome evolution.</title>
        <authorList>
            <person name="Flamio R. Jr."/>
            <person name="Ramstad K.M."/>
        </authorList>
    </citation>
    <scope>NUCLEOTIDE SEQUENCE [LARGE SCALE GENOMIC DNA]</scope>
    <source>
        <strain evidence="2">JAX WOST 10</strain>
    </source>
</reference>